<comment type="caution">
    <text evidence="1">The sequence shown here is derived from an EMBL/GenBank/DDBJ whole genome shotgun (WGS) entry which is preliminary data.</text>
</comment>
<evidence type="ECO:0000313" key="2">
    <source>
        <dbReference type="Proteomes" id="UP000700732"/>
    </source>
</evidence>
<reference evidence="1 2" key="1">
    <citation type="submission" date="2019-06" db="EMBL/GenBank/DDBJ databases">
        <title>Spirosoma utsteinense sp. nov. isolated from Antarctic ice-free soils.</title>
        <authorList>
            <person name="Tahon G."/>
        </authorList>
    </citation>
    <scope>NUCLEOTIDE SEQUENCE [LARGE SCALE GENOMIC DNA]</scope>
    <source>
        <strain evidence="1 2">LMG 31447</strain>
    </source>
</reference>
<name>A0ABR6WAP0_9BACT</name>
<gene>
    <name evidence="1" type="ORF">FH603_4159</name>
</gene>
<sequence>MCLAVLRLNSGYVTQPDGRSPSVFAVLLNLSWILRWSEYYPIEGFGRTGVSWTATSG</sequence>
<evidence type="ECO:0000313" key="1">
    <source>
        <dbReference type="EMBL" id="MBC3793640.1"/>
    </source>
</evidence>
<proteinExistence type="predicted"/>
<dbReference type="EMBL" id="VFIA01000029">
    <property type="protein sequence ID" value="MBC3793640.1"/>
    <property type="molecule type" value="Genomic_DNA"/>
</dbReference>
<organism evidence="1 2">
    <name type="scientific">Spirosoma utsteinense</name>
    <dbReference type="NCBI Taxonomy" id="2585773"/>
    <lineage>
        <taxon>Bacteria</taxon>
        <taxon>Pseudomonadati</taxon>
        <taxon>Bacteroidota</taxon>
        <taxon>Cytophagia</taxon>
        <taxon>Cytophagales</taxon>
        <taxon>Cytophagaceae</taxon>
        <taxon>Spirosoma</taxon>
    </lineage>
</organism>
<keyword evidence="2" id="KW-1185">Reference proteome</keyword>
<protein>
    <submittedName>
        <fullName evidence="1">Uncharacterized protein</fullName>
    </submittedName>
</protein>
<accession>A0ABR6WAP0</accession>
<dbReference type="Proteomes" id="UP000700732">
    <property type="component" value="Unassembled WGS sequence"/>
</dbReference>